<evidence type="ECO:0000313" key="3">
    <source>
        <dbReference type="EMBL" id="MBB3953520.1"/>
    </source>
</evidence>
<feature type="chain" id="PRO_5031162984" description="Autotransporter domain-containing protein" evidence="1">
    <location>
        <begin position="25"/>
        <end position="2064"/>
    </location>
</feature>
<feature type="domain" description="Autotransporter" evidence="2">
    <location>
        <begin position="1785"/>
        <end position="2064"/>
    </location>
</feature>
<gene>
    <name evidence="3" type="ORF">GGR38_000432</name>
</gene>
<comment type="caution">
    <text evidence="3">The sequence shown here is derived from an EMBL/GenBank/DDBJ whole genome shotgun (WGS) entry which is preliminary data.</text>
</comment>
<protein>
    <recommendedName>
        <fullName evidence="2">Autotransporter domain-containing protein</fullName>
    </recommendedName>
</protein>
<dbReference type="Gene3D" id="2.160.20.20">
    <property type="match status" value="1"/>
</dbReference>
<evidence type="ECO:0000259" key="2">
    <source>
        <dbReference type="PROSITE" id="PS51208"/>
    </source>
</evidence>
<sequence length="2064" mass="194982">MKNVLKSGASAMALMLFTPQAALAAPVGACGIPDTSQNPNVVSCISDPTSYQNGIIYDQNTFATPAGLKIDIYGTAVVNTNLAGAAVSVTGSSGNAAQIALRAGAHVTNTGIAAEALASGTGTASIDNHGILAAQTGGLLALGDTSGAAGSGSVINRSDGSVTLIPSSGTVYGALAQGGSASVVNNGAISLTNITGTGAFSGLAAGSYASGGTLSINNTGIVSLDVRGTVALTGMNVIANAGAAALTNSGSVSVHSGSGAATGMLVNNAGVGGATTLTNTGSLAVASDTGTAIGMDVQHGTSVTLNNTQTVTGGTSLTVTGADVIGFRVANATGAVALNNSGVAIGLTAGAGHSATAATLSGGTTQTVQFTDAKPGSTLYSGDVTVQAGGNATGIALSGATGAVNVSLTGASLSVTSTAGNASGVSVSGGSSVQITTAFDAPNEVAANIAVTGGGNGGTAAGIAISGATGTETVNLGQSFSVTNTANGGGAATGITLDGGTDGAITLARGLTVTGAGATGVVAGATTAQSGNDTLTSNAAFTVDGTTGSATGISLNAGGGASATVSRLSVTGTGATGAALTGGTGAVSFTDNGALSVLGGTGAASGISTTGGTDQTIALLQGGTVTGASATGATMSGASGAENFTASDVFTVTGGTGSATGVSASGGTAQTLTFAKALSVGSTGGVANGVLTSGSNAALTLNANDTFTVTSGTAGANGVTVSSSASASTTYAKGLNVHGGGVSNGQNLFSTGAMTTVANGAWSVIADSGQAIGGQDFGGTSQSITLNGAVTIQGVTFAGGFATSGGSGAASIAFNGGLSVLASGGSAAGAAQTGGTTETLSVLSGATISGTASGTYGFRQFGGTDATTFTGTGAIAVSTTSGSAWGIIQSGGSSETITLNDALSVNGAGGSTIGLQQTGSATGLITTKAGFTVANTGTGAIGVLTANSTSSTANINAGMSVTGGSGTSYGVQMTGAGSQSVNVTGDLSVTADNAIANNNAWGILLTGGTAKSAGVTGALTVSANGQAVGASLNGGSGAAGFTAGGPVNVTSVAGSAYGLSLINGTTHTISTAKTVTVSGANAEVYGLRSSQAGGSVAITAADTVTVSNSSGVATGIQVLNGADVTVSVAKAVTATATGTGNAYGLDLSGATDMTTVNVPAGILIKAVANTGAAYGISAVNGAGLTIDPPDVTVTSAGDVYGVYSSGQTGAQNVTLGTVSATSTGATANGVSLSGNGAITLIDAAGITANSATGGNGVNLTQTGTSGAISATLNTVATTGPATIGVNLAQSNAAGTTGAIAATIQSVSTTGAGSTGIAITGSESGAAALTLGSASHTGGVTTTGAGAHGVVLATTNGAGTITNNATIAVSGSGSEGIVATGAGPITIANWNLTTAAGKGIDVTGAGGAVAITSTTVSAAGGDAISAVNTGAGIIGINATTTGATGGRGIYASSGTGAITIAAKTTTATGANAIAVSSTGGNVTVNLADGGATSSSTGAGLSISTGGTATINLGSAATSATITGATAGISSTAAGGQSVTLSGIVGAGNNAAVLLSGGAVTLVNKGTINGYMTLSSAGNTVSNSGTWNAFGGDTTFGGTSTLNNSGTININPAAVAASTARFLNLTSITNSGTISLANGHTGDVLDVGGAAVTGASGKLVLDANLGVAAVGVSAAQSADMLRTTGASGGTTTIVINDLGAAQAGQFNFNGIRVVTNGASSSGAYVLQGGPINKGFVQYVLAQDSGSNWNLVGLPSTAAFELVRTASQAQKFWRRSGDTWAEQVRATDLSRGNSMWMQVYGGGQTDKSAPVYNLTVLGKSVGFNPNLDIRNTWQGVQIGYQLGRENWGVGLTGGYGEQTGRLNATSDQIKIKGGNVGAYLRLLSQEGLYANVLVKVDRFSVNYNFNGLASAPSFNGTTYGANVEVGAHLRSGTMFFEPSAGISATHTDLDGFSGGAGGMAVQFTNNGSAYGRVGLRAGVETKSANWVVRPYVGVGWEGELSGQGHALLSSGGTGVDFADASEGGRARIEAGIQGARTSGLSIFAKVDVVEGSKAHGVAGRAGIALRW</sequence>
<keyword evidence="4" id="KW-1185">Reference proteome</keyword>
<dbReference type="RefSeq" id="WP_183622195.1">
    <property type="nucleotide sequence ID" value="NZ_JACIDX010000001.1"/>
</dbReference>
<dbReference type="EMBL" id="JACIDX010000001">
    <property type="protein sequence ID" value="MBB3953520.1"/>
    <property type="molecule type" value="Genomic_DNA"/>
</dbReference>
<dbReference type="SMART" id="SM00869">
    <property type="entry name" value="Autotransporter"/>
    <property type="match status" value="1"/>
</dbReference>
<accession>A0A7W6CDK6</accession>
<dbReference type="Gene3D" id="2.40.128.130">
    <property type="entry name" value="Autotransporter beta-domain"/>
    <property type="match status" value="1"/>
</dbReference>
<dbReference type="InterPro" id="IPR012332">
    <property type="entry name" value="Autotransporter_pectin_lyase_C"/>
</dbReference>
<dbReference type="SUPFAM" id="SSF103515">
    <property type="entry name" value="Autotransporter"/>
    <property type="match status" value="1"/>
</dbReference>
<evidence type="ECO:0000256" key="1">
    <source>
        <dbReference type="SAM" id="SignalP"/>
    </source>
</evidence>
<proteinExistence type="predicted"/>
<dbReference type="InterPro" id="IPR036709">
    <property type="entry name" value="Autotransporte_beta_dom_sf"/>
</dbReference>
<name>A0A7W6CDK6_9SPHN</name>
<reference evidence="3 4" key="1">
    <citation type="submission" date="2020-08" db="EMBL/GenBank/DDBJ databases">
        <title>Genomic Encyclopedia of Type Strains, Phase IV (KMG-IV): sequencing the most valuable type-strain genomes for metagenomic binning, comparative biology and taxonomic classification.</title>
        <authorList>
            <person name="Goeker M."/>
        </authorList>
    </citation>
    <scope>NUCLEOTIDE SEQUENCE [LARGE SCALE GENOMIC DNA]</scope>
    <source>
        <strain evidence="3 4">DSM 27057</strain>
    </source>
</reference>
<evidence type="ECO:0000313" key="4">
    <source>
        <dbReference type="Proteomes" id="UP000548867"/>
    </source>
</evidence>
<feature type="signal peptide" evidence="1">
    <location>
        <begin position="1"/>
        <end position="24"/>
    </location>
</feature>
<dbReference type="SUPFAM" id="SSF51126">
    <property type="entry name" value="Pectin lyase-like"/>
    <property type="match status" value="1"/>
</dbReference>
<keyword evidence="1" id="KW-0732">Signal</keyword>
<dbReference type="Proteomes" id="UP000548867">
    <property type="component" value="Unassembled WGS sequence"/>
</dbReference>
<dbReference type="InterPro" id="IPR011050">
    <property type="entry name" value="Pectin_lyase_fold/virulence"/>
</dbReference>
<organism evidence="3 4">
    <name type="scientific">Novosphingobium sediminicola</name>
    <dbReference type="NCBI Taxonomy" id="563162"/>
    <lineage>
        <taxon>Bacteria</taxon>
        <taxon>Pseudomonadati</taxon>
        <taxon>Pseudomonadota</taxon>
        <taxon>Alphaproteobacteria</taxon>
        <taxon>Sphingomonadales</taxon>
        <taxon>Sphingomonadaceae</taxon>
        <taxon>Novosphingobium</taxon>
    </lineage>
</organism>
<dbReference type="PROSITE" id="PS51208">
    <property type="entry name" value="AUTOTRANSPORTER"/>
    <property type="match status" value="1"/>
</dbReference>
<dbReference type="InterPro" id="IPR005546">
    <property type="entry name" value="Autotransporte_beta"/>
</dbReference>